<feature type="domain" description="Biopterin-dependent aromatic amino acid hydroxylase family profile" evidence="13">
    <location>
        <begin position="1"/>
        <end position="292"/>
    </location>
</feature>
<evidence type="ECO:0000313" key="15">
    <source>
        <dbReference type="Proteomes" id="UP001596116"/>
    </source>
</evidence>
<dbReference type="Gene3D" id="1.10.800.10">
    <property type="entry name" value="Aromatic amino acid hydroxylase"/>
    <property type="match status" value="1"/>
</dbReference>
<evidence type="ECO:0000259" key="13">
    <source>
        <dbReference type="PROSITE" id="PS51410"/>
    </source>
</evidence>
<dbReference type="CDD" id="cd03348">
    <property type="entry name" value="pro_PheOH"/>
    <property type="match status" value="1"/>
</dbReference>
<evidence type="ECO:0000256" key="10">
    <source>
        <dbReference type="ARBA" id="ARBA00023033"/>
    </source>
</evidence>
<dbReference type="PANTHER" id="PTHR11473:SF24">
    <property type="entry name" value="PHENYLALANINE-4-HYDROXYLASE"/>
    <property type="match status" value="1"/>
</dbReference>
<dbReference type="PANTHER" id="PTHR11473">
    <property type="entry name" value="AROMATIC AMINO ACID HYDROXYLASE"/>
    <property type="match status" value="1"/>
</dbReference>
<evidence type="ECO:0000256" key="6">
    <source>
        <dbReference type="ARBA" id="ARBA00020276"/>
    </source>
</evidence>
<dbReference type="InterPro" id="IPR018301">
    <property type="entry name" value="ArAA_hydroxylase_Fe/CU_BS"/>
</dbReference>
<keyword evidence="10" id="KW-0503">Monooxygenase</keyword>
<evidence type="ECO:0000256" key="2">
    <source>
        <dbReference type="ARBA" id="ARBA00001954"/>
    </source>
</evidence>
<evidence type="ECO:0000256" key="4">
    <source>
        <dbReference type="ARBA" id="ARBA00009712"/>
    </source>
</evidence>
<dbReference type="InterPro" id="IPR036951">
    <property type="entry name" value="ArAA_hydroxylase_sf"/>
</dbReference>
<evidence type="ECO:0000256" key="5">
    <source>
        <dbReference type="ARBA" id="ARBA00011995"/>
    </source>
</evidence>
<keyword evidence="7" id="KW-0479">Metal-binding</keyword>
<name>A0ABW1KX46_9PROT</name>
<evidence type="ECO:0000256" key="11">
    <source>
        <dbReference type="ARBA" id="ARBA00023232"/>
    </source>
</evidence>
<dbReference type="PRINTS" id="PR00372">
    <property type="entry name" value="FYWHYDRXLASE"/>
</dbReference>
<keyword evidence="8 14" id="KW-0560">Oxidoreductase</keyword>
<dbReference type="EC" id="1.14.16.1" evidence="5"/>
<dbReference type="PROSITE" id="PS51410">
    <property type="entry name" value="BH4_AAA_HYDROXYL_2"/>
    <property type="match status" value="1"/>
</dbReference>
<evidence type="ECO:0000313" key="14">
    <source>
        <dbReference type="EMBL" id="MFC6036673.1"/>
    </source>
</evidence>
<reference evidence="14 15" key="1">
    <citation type="submission" date="2024-09" db="EMBL/GenBank/DDBJ databases">
        <authorList>
            <person name="Zhang Z.-H."/>
        </authorList>
    </citation>
    <scope>NUCLEOTIDE SEQUENCE [LARGE SCALE GENOMIC DNA]</scope>
    <source>
        <strain evidence="14 15">HHTR114</strain>
    </source>
</reference>
<keyword evidence="11" id="KW-0585">Phenylalanine catabolism</keyword>
<comment type="catalytic activity">
    <reaction evidence="1">
        <text>(6R)-L-erythro-5,6,7,8-tetrahydrobiopterin + L-phenylalanine + O2 = (4aS,6R)-4a-hydroxy-L-erythro-5,6,7,8-tetrahydrobiopterin + L-tyrosine</text>
        <dbReference type="Rhea" id="RHEA:20273"/>
        <dbReference type="ChEBI" id="CHEBI:15379"/>
        <dbReference type="ChEBI" id="CHEBI:15642"/>
        <dbReference type="ChEBI" id="CHEBI:58095"/>
        <dbReference type="ChEBI" id="CHEBI:58315"/>
        <dbReference type="ChEBI" id="CHEBI:59560"/>
        <dbReference type="EC" id="1.14.16.1"/>
    </reaction>
</comment>
<dbReference type="Proteomes" id="UP001596116">
    <property type="component" value="Unassembled WGS sequence"/>
</dbReference>
<accession>A0ABW1KX46</accession>
<comment type="pathway">
    <text evidence="3">Amino-acid degradation; L-phenylalanine degradation; acetoacetate and fumarate from L-phenylalanine: step 1/6.</text>
</comment>
<evidence type="ECO:0000256" key="12">
    <source>
        <dbReference type="ARBA" id="ARBA00029922"/>
    </source>
</evidence>
<dbReference type="Pfam" id="PF00351">
    <property type="entry name" value="Biopterin_H"/>
    <property type="match status" value="1"/>
</dbReference>
<dbReference type="NCBIfam" id="TIGR01267">
    <property type="entry name" value="Phe4hydrox_mono"/>
    <property type="match status" value="1"/>
</dbReference>
<gene>
    <name evidence="14" type="primary">phhA</name>
    <name evidence="14" type="ORF">ACFMB1_14030</name>
</gene>
<organism evidence="14 15">
    <name type="scientific">Hyphococcus aureus</name>
    <dbReference type="NCBI Taxonomy" id="2666033"/>
    <lineage>
        <taxon>Bacteria</taxon>
        <taxon>Pseudomonadati</taxon>
        <taxon>Pseudomonadota</taxon>
        <taxon>Alphaproteobacteria</taxon>
        <taxon>Parvularculales</taxon>
        <taxon>Parvularculaceae</taxon>
        <taxon>Hyphococcus</taxon>
    </lineage>
</organism>
<proteinExistence type="inferred from homology"/>
<comment type="cofactor">
    <cofactor evidence="2">
        <name>Fe(2+)</name>
        <dbReference type="ChEBI" id="CHEBI:29033"/>
    </cofactor>
</comment>
<dbReference type="InterPro" id="IPR001273">
    <property type="entry name" value="ArAA_hydroxylase"/>
</dbReference>
<comment type="similarity">
    <text evidence="4">Belongs to the biopterin-dependent aromatic amino acid hydroxylase family.</text>
</comment>
<comment type="caution">
    <text evidence="14">The sequence shown here is derived from an EMBL/GenBank/DDBJ whole genome shotgun (WGS) entry which is preliminary data.</text>
</comment>
<evidence type="ECO:0000256" key="3">
    <source>
        <dbReference type="ARBA" id="ARBA00005088"/>
    </source>
</evidence>
<evidence type="ECO:0000256" key="8">
    <source>
        <dbReference type="ARBA" id="ARBA00023002"/>
    </source>
</evidence>
<keyword evidence="9" id="KW-0408">Iron</keyword>
<dbReference type="NCBIfam" id="NF008877">
    <property type="entry name" value="PRK11913.1-2"/>
    <property type="match status" value="1"/>
</dbReference>
<evidence type="ECO:0000256" key="7">
    <source>
        <dbReference type="ARBA" id="ARBA00022723"/>
    </source>
</evidence>
<sequence length="292" mass="33232">MNASAATAPKNPFAANTSHALRGDYEHMREDYTVAQPYERYTEAEQARWRFLYDRQKKLLPGYAAHEFISGLEKLNAGDAIPRLDEANKVLGDATGWQLVAVPGLIPDDVFFDHLANCRFPVAWWMRGEHELDYLVEPDIFHDFFGHVPLLSNPVFAEYMRKYGLGGPKAIEHGAQKMLARLYWYIVEFGLINTKDGLRAFGAGMLSSKDETIFSVENPKPNRVAFDLERVLNTAYMVDDFQKTYFVIDSFDQLFEICDCDFTPYYQRADGKPPIDPATVLASDTVITKGQF</sequence>
<keyword evidence="15" id="KW-1185">Reference proteome</keyword>
<dbReference type="EMBL" id="JBHPON010000002">
    <property type="protein sequence ID" value="MFC6036673.1"/>
    <property type="molecule type" value="Genomic_DNA"/>
</dbReference>
<dbReference type="InterPro" id="IPR036329">
    <property type="entry name" value="Aro-AA_hydroxylase_C_sf"/>
</dbReference>
<dbReference type="RefSeq" id="WP_379882906.1">
    <property type="nucleotide sequence ID" value="NZ_JBHPON010000002.1"/>
</dbReference>
<protein>
    <recommendedName>
        <fullName evidence="6">Phenylalanine-4-hydroxylase</fullName>
        <ecNumber evidence="5">1.14.16.1</ecNumber>
    </recommendedName>
    <alternativeName>
        <fullName evidence="12">Phe-4-monooxygenase</fullName>
    </alternativeName>
</protein>
<dbReference type="PROSITE" id="PS00367">
    <property type="entry name" value="BH4_AAA_HYDROXYL_1"/>
    <property type="match status" value="1"/>
</dbReference>
<evidence type="ECO:0000256" key="9">
    <source>
        <dbReference type="ARBA" id="ARBA00023004"/>
    </source>
</evidence>
<dbReference type="InterPro" id="IPR019774">
    <property type="entry name" value="Aromatic-AA_hydroxylase_C"/>
</dbReference>
<dbReference type="InterPro" id="IPR005960">
    <property type="entry name" value="Phe-4-hydroxylase_mono"/>
</dbReference>
<dbReference type="SUPFAM" id="SSF56534">
    <property type="entry name" value="Aromatic aminoacid monoxygenases, catalytic and oligomerization domains"/>
    <property type="match status" value="1"/>
</dbReference>
<dbReference type="GO" id="GO:0004505">
    <property type="term" value="F:phenylalanine 4-monooxygenase activity"/>
    <property type="evidence" value="ECO:0007669"/>
    <property type="project" value="UniProtKB-EC"/>
</dbReference>
<evidence type="ECO:0000256" key="1">
    <source>
        <dbReference type="ARBA" id="ARBA00001060"/>
    </source>
</evidence>